<dbReference type="Proteomes" id="UP000254537">
    <property type="component" value="Chromosome"/>
</dbReference>
<proteinExistence type="predicted"/>
<protein>
    <submittedName>
        <fullName evidence="1">Uncharacterized protein</fullName>
    </submittedName>
</protein>
<name>A0A345Y3B0_9NEIS</name>
<gene>
    <name evidence="1" type="ORF">DWG20_02640</name>
</gene>
<dbReference type="AlphaFoldDB" id="A0A345Y3B0"/>
<evidence type="ECO:0000313" key="2">
    <source>
        <dbReference type="Proteomes" id="UP000254537"/>
    </source>
</evidence>
<organism evidence="1 2">
    <name type="scientific">Crenobacter cavernae</name>
    <dbReference type="NCBI Taxonomy" id="2290923"/>
    <lineage>
        <taxon>Bacteria</taxon>
        <taxon>Pseudomonadati</taxon>
        <taxon>Pseudomonadota</taxon>
        <taxon>Betaproteobacteria</taxon>
        <taxon>Neisseriales</taxon>
        <taxon>Neisseriaceae</taxon>
        <taxon>Crenobacter</taxon>
    </lineage>
</organism>
<dbReference type="InterPro" id="IPR047727">
    <property type="entry name" value="Sce7725-like"/>
</dbReference>
<dbReference type="EMBL" id="CP031337">
    <property type="protein sequence ID" value="AXK38412.1"/>
    <property type="molecule type" value="Genomic_DNA"/>
</dbReference>
<accession>A0A345Y3B0</accession>
<dbReference type="OrthoDB" id="8910160at2"/>
<dbReference type="NCBIfam" id="NF033831">
    <property type="entry name" value="sce7725_fam"/>
    <property type="match status" value="1"/>
</dbReference>
<sequence length="329" mass="36983">MIYMPYLLSREREGASLARANDILPPAAPVIPIIEPVSRTWHTQWFGLSQWLSGGRRALLIVNPYQNDFEGGAPIISYAEINQAGLLDQSRIDDNALLPTLLIREPFDLEAVQHVLSVQPVKAVIHACMLEAEPLRALLAASEIEFHVFDDNATSRAYRRLFLSQGHTVLLRDAFVKTGSNQKYSETPYRLHDLPSQVRRAEVAGFADYLIETKSFPSNGAMSPKAAALHLGYLPQGEEEVWMQHFVGGPIVDVPRVAYSELFLLAAEKLVTFKRDHPEVWLDSHGCKLLIDAYNRRQNIQPADVKEYTLLHYIETMNRFCTEGAFGAA</sequence>
<reference evidence="1 2" key="1">
    <citation type="submission" date="2018-07" db="EMBL/GenBank/DDBJ databases">
        <title>Crenobacter cavernae sp. nov., isolated from a karst cave.</title>
        <authorList>
            <person name="Zhu H."/>
        </authorList>
    </citation>
    <scope>NUCLEOTIDE SEQUENCE [LARGE SCALE GENOMIC DNA]</scope>
    <source>
        <strain evidence="1 2">K1W11S-77</strain>
    </source>
</reference>
<evidence type="ECO:0000313" key="1">
    <source>
        <dbReference type="EMBL" id="AXK38412.1"/>
    </source>
</evidence>
<dbReference type="KEGG" id="ccah:DWG20_02640"/>